<dbReference type="InterPro" id="IPR038801">
    <property type="entry name" value="TAF1C"/>
</dbReference>
<protein>
    <submittedName>
        <fullName evidence="1">Uncharacterized protein</fullName>
    </submittedName>
</protein>
<dbReference type="GO" id="GO:0001650">
    <property type="term" value="C:fibrillar center"/>
    <property type="evidence" value="ECO:0007669"/>
    <property type="project" value="TreeGrafter"/>
</dbReference>
<dbReference type="eggNOG" id="ENOG502QW2G">
    <property type="taxonomic scope" value="Eukaryota"/>
</dbReference>
<evidence type="ECO:0000313" key="2">
    <source>
        <dbReference type="Proteomes" id="UP000030645"/>
    </source>
</evidence>
<dbReference type="EMBL" id="KE345299">
    <property type="protein sequence ID" value="EXB99429.1"/>
    <property type="molecule type" value="Genomic_DNA"/>
</dbReference>
<organism evidence="1 2">
    <name type="scientific">Morus notabilis</name>
    <dbReference type="NCBI Taxonomy" id="981085"/>
    <lineage>
        <taxon>Eukaryota</taxon>
        <taxon>Viridiplantae</taxon>
        <taxon>Streptophyta</taxon>
        <taxon>Embryophyta</taxon>
        <taxon>Tracheophyta</taxon>
        <taxon>Spermatophyta</taxon>
        <taxon>Magnoliopsida</taxon>
        <taxon>eudicotyledons</taxon>
        <taxon>Gunneridae</taxon>
        <taxon>Pentapetalae</taxon>
        <taxon>rosids</taxon>
        <taxon>fabids</taxon>
        <taxon>Rosales</taxon>
        <taxon>Moraceae</taxon>
        <taxon>Moreae</taxon>
        <taxon>Morus</taxon>
    </lineage>
</organism>
<reference evidence="2" key="1">
    <citation type="submission" date="2013-01" db="EMBL/GenBank/DDBJ databases">
        <title>Draft Genome Sequence of a Mulberry Tree, Morus notabilis C.K. Schneid.</title>
        <authorList>
            <person name="He N."/>
            <person name="Zhao S."/>
        </authorList>
    </citation>
    <scope>NUCLEOTIDE SEQUENCE</scope>
</reference>
<dbReference type="AlphaFoldDB" id="W9SCL6"/>
<dbReference type="PANTHER" id="PTHR15319">
    <property type="entry name" value="TATA BOX-BINDING PROTEIN ASSOCIATED FACTOR RNA POLYMERASE I SUBUNIT C"/>
    <property type="match status" value="1"/>
</dbReference>
<dbReference type="STRING" id="981085.W9SCL6"/>
<evidence type="ECO:0000313" key="1">
    <source>
        <dbReference type="EMBL" id="EXB99429.1"/>
    </source>
</evidence>
<name>W9SCL6_9ROSA</name>
<keyword evidence="2" id="KW-1185">Reference proteome</keyword>
<proteinExistence type="predicted"/>
<sequence length="1000" mass="111508">MNFSEEWKSLFPISAVFKSPLLLSGPSARTILGPLVFNPKESTITCLFSSPSLLPPFTPLPRLSFPRFLLTSSDDSSQLPSTSSSIASVFGPHHYQDDVASAFSHNRLQLLHCPRTDKFIVFFPTGDNANQVGFMLLSIKNSCLDVRVDDNGEAFMVDCGSNHQILRISINPVVDSGSALLALGGNSSGTIGYLLASTMYSVHWYVIEVKELGLNLHPSLTCVGTKVFKTCCIVHACWSPHILEESIILLESGALFLFDLESCLKTNTLSPHFKGTRLKVSWDDSNNSGDLKWLSCEFSWHPRILIVARSDAVFIVDLRLDLCNVSCLMKIEMLHMYASVENERFLALTRAGSDGFHFALASDSLLVLCDVRKPLMPVLQWVHRLAKPCYINVYRLADLRSNSSDDKYKKASESGFCIILGSFWNSEFNLFCYGPLLTPSGTIVSEATEFCKSFYAWECPSEILLSGNECHCGSCLVKEEFLKDALPVWIDGQCKKEVVLGFGIIDKDLFAMHFEPDELGGFMIVRLMSSGKLESQSYSASWDSIKILEESHKNSSKFEDNFVRYIVDEEYKFPRRFKHLKLDYLNGYLNCNLDEVLASKMKNTCASSRENETFAPELHEILCEKLNACGFGRLRSSPEVAVVFKDISLPSIIHEVALRILWADLPIEFLQLAFSNYSEFLEVLVDSKRVSLEFLDVPDLPQLPPFFLRTPSRRSNKWSQKVPRTDNLVGPVLPLPVLLALCDSQNGRLEEESGGSSVEAEFRHRCDEVMQVACEMAGSDPSSEIHDELAVSLADDKEETWAGSQTAKKFILHHPRALNCSDVEQTEGQSVYKDEVFSTLISKVHEEDSADNVETFGPELFDSLCPIKLRFDDASVTNFGLKELKAYKLLKKQFSKWQAHSLFALQKTAFQGLSLQEAKRGDFDSLLAESKKTAFQGLSLQEAKRGDSDSLLAESKKTAFQGLSLQEAKGGDSDSLLAESNVGLGSLRMGLMHSQNCLAP</sequence>
<gene>
    <name evidence="1" type="ORF">L484_016405</name>
</gene>
<dbReference type="PANTHER" id="PTHR15319:SF1">
    <property type="entry name" value="TATA BOX-BINDING PROTEIN-ASSOCIATED FACTOR RNA POLYMERASE I SUBUNIT C"/>
    <property type="match status" value="1"/>
</dbReference>
<dbReference type="Proteomes" id="UP000030645">
    <property type="component" value="Unassembled WGS sequence"/>
</dbReference>
<dbReference type="GO" id="GO:0001164">
    <property type="term" value="F:RNA polymerase I core promoter sequence-specific DNA binding"/>
    <property type="evidence" value="ECO:0007669"/>
    <property type="project" value="TreeGrafter"/>
</dbReference>
<accession>W9SCL6</accession>